<keyword evidence="6" id="KW-0653">Protein transport</keyword>
<gene>
    <name evidence="9" type="ORF">HFZ78_31250</name>
</gene>
<keyword evidence="3 7" id="KW-0812">Transmembrane</keyword>
<feature type="transmembrane region" description="Helical" evidence="7">
    <location>
        <begin position="162"/>
        <end position="185"/>
    </location>
</feature>
<comment type="subcellular location">
    <subcellularLocation>
        <location evidence="1">Cell membrane</location>
        <topology evidence="1">Multi-pass membrane protein</topology>
    </subcellularLocation>
    <subcellularLocation>
        <location evidence="6">Membrane</location>
        <topology evidence="6">Multi-pass membrane protein</topology>
    </subcellularLocation>
</comment>
<keyword evidence="5 7" id="KW-0472">Membrane</keyword>
<evidence type="ECO:0000259" key="8">
    <source>
        <dbReference type="Pfam" id="PF01618"/>
    </source>
</evidence>
<feature type="transmembrane region" description="Helical" evidence="7">
    <location>
        <begin position="34"/>
        <end position="51"/>
    </location>
</feature>
<protein>
    <recommendedName>
        <fullName evidence="8">MotA/TolQ/ExbB proton channel domain-containing protein</fullName>
    </recommendedName>
</protein>
<evidence type="ECO:0000256" key="5">
    <source>
        <dbReference type="ARBA" id="ARBA00023136"/>
    </source>
</evidence>
<evidence type="ECO:0000256" key="6">
    <source>
        <dbReference type="RuleBase" id="RU004057"/>
    </source>
</evidence>
<dbReference type="GO" id="GO:0005886">
    <property type="term" value="C:plasma membrane"/>
    <property type="evidence" value="ECO:0007669"/>
    <property type="project" value="UniProtKB-SubCell"/>
</dbReference>
<keyword evidence="4 7" id="KW-1133">Transmembrane helix</keyword>
<dbReference type="InterPro" id="IPR002898">
    <property type="entry name" value="MotA_ExbB_proton_chnl"/>
</dbReference>
<evidence type="ECO:0000256" key="1">
    <source>
        <dbReference type="ARBA" id="ARBA00004651"/>
    </source>
</evidence>
<reference evidence="9 10" key="1">
    <citation type="submission" date="2020-04" db="EMBL/GenBank/DDBJ databases">
        <title>Genome-Wide Identification of 5-Methylcytosine Sites in Bacterial Genomes By High-Throughput Sequencing of MspJI Restriction Fragments.</title>
        <authorList>
            <person name="Wu V."/>
        </authorList>
    </citation>
    <scope>NUCLEOTIDE SEQUENCE [LARGE SCALE GENOMIC DNA]</scope>
    <source>
        <strain evidence="9 10">S2</strain>
    </source>
</reference>
<dbReference type="Proteomes" id="UP000501868">
    <property type="component" value="Chromosome"/>
</dbReference>
<accession>A0A6H1PAK0</accession>
<sequence length="514" mass="58207">MNRFLLPLLMFLPTFLLLIYYLSGGATKLGGNEFLVLAVLIVLGTIANFSIRSNNTIFTFLNKQDEDLSKNPENNQLAATIWRAFNDKKERTKTQLNIPSFIEVFMSEYHIDNKTSIVKRMKLIHTFASISILVGVLGTFTGLVITLAALNPSDIDKSILKVLGGVHTAFFTSIGGILFSIAINLHSKVRNSEQLLLQVMLKVENFIHQKDQKTSDYYVVEAIGGVKEAVHNMGNAFLEVAHFSKEFKIATDNLKQFNNNFQQNTMAVSGLFKDMMAITELFNQKTALIHDDFERMFTYFNNQHNLNNEIKMSFENTAHDIKSFVANQNNVIDGFMKNNYNLHNSYKSLVDSSQQEIQQAYKEMANFFEVTTSQISQIVTQNESQVDMHKQLTESIYKQIKKEQAGLLKQLKETNTENGEVKDLFKDAVTSMGNYMSIQESSNQSLETSLNALSNNIKNTNDLIGKLDQSFSKGAKETPEAFNSLESTLNDLMKSLETFSEKMNEKQYSVNLSK</sequence>
<evidence type="ECO:0000313" key="9">
    <source>
        <dbReference type="EMBL" id="QIZ10654.1"/>
    </source>
</evidence>
<dbReference type="GO" id="GO:0015031">
    <property type="term" value="P:protein transport"/>
    <property type="evidence" value="ECO:0007669"/>
    <property type="project" value="UniProtKB-KW"/>
</dbReference>
<dbReference type="Pfam" id="PF01618">
    <property type="entry name" value="MotA_ExbB"/>
    <property type="match status" value="1"/>
</dbReference>
<comment type="similarity">
    <text evidence="6">Belongs to the exbB/tolQ family.</text>
</comment>
<proteinExistence type="inferred from homology"/>
<evidence type="ECO:0000256" key="2">
    <source>
        <dbReference type="ARBA" id="ARBA00022475"/>
    </source>
</evidence>
<dbReference type="AlphaFoldDB" id="A0A6H1PAK0"/>
<keyword evidence="6" id="KW-0813">Transport</keyword>
<feature type="domain" description="MotA/TolQ/ExbB proton channel" evidence="8">
    <location>
        <begin position="99"/>
        <end position="184"/>
    </location>
</feature>
<dbReference type="EMBL" id="CP051128">
    <property type="protein sequence ID" value="QIZ10654.1"/>
    <property type="molecule type" value="Genomic_DNA"/>
</dbReference>
<evidence type="ECO:0000256" key="7">
    <source>
        <dbReference type="SAM" id="Phobius"/>
    </source>
</evidence>
<organism evidence="9 10">
    <name type="scientific">Priestia megaterium</name>
    <name type="common">Bacillus megaterium</name>
    <dbReference type="NCBI Taxonomy" id="1404"/>
    <lineage>
        <taxon>Bacteria</taxon>
        <taxon>Bacillati</taxon>
        <taxon>Bacillota</taxon>
        <taxon>Bacilli</taxon>
        <taxon>Bacillales</taxon>
        <taxon>Bacillaceae</taxon>
        <taxon>Priestia</taxon>
    </lineage>
</organism>
<name>A0A6H1PAK0_PRIMG</name>
<reference evidence="9 10" key="2">
    <citation type="submission" date="2020-04" db="EMBL/GenBank/DDBJ databases">
        <authorList>
            <person name="Fomenkov A."/>
            <person name="Anton B.P."/>
            <person name="Roberts R.J."/>
        </authorList>
    </citation>
    <scope>NUCLEOTIDE SEQUENCE [LARGE SCALE GENOMIC DNA]</scope>
    <source>
        <strain evidence="9 10">S2</strain>
    </source>
</reference>
<evidence type="ECO:0000313" key="10">
    <source>
        <dbReference type="Proteomes" id="UP000501868"/>
    </source>
</evidence>
<feature type="transmembrane region" description="Helical" evidence="7">
    <location>
        <begin position="123"/>
        <end position="150"/>
    </location>
</feature>
<keyword evidence="2" id="KW-1003">Cell membrane</keyword>
<evidence type="ECO:0000256" key="4">
    <source>
        <dbReference type="ARBA" id="ARBA00022989"/>
    </source>
</evidence>
<evidence type="ECO:0000256" key="3">
    <source>
        <dbReference type="ARBA" id="ARBA00022692"/>
    </source>
</evidence>